<dbReference type="InterPro" id="IPR035952">
    <property type="entry name" value="Rhomboid-like_sf"/>
</dbReference>
<dbReference type="Pfam" id="PF03364">
    <property type="entry name" value="Polyketide_cyc"/>
    <property type="match status" value="1"/>
</dbReference>
<keyword evidence="5 7" id="KW-1133">Transmembrane helix</keyword>
<feature type="transmembrane region" description="Helical" evidence="7">
    <location>
        <begin position="327"/>
        <end position="347"/>
    </location>
</feature>
<accession>A0AAW1TBZ2</accession>
<evidence type="ECO:0000256" key="2">
    <source>
        <dbReference type="ARBA" id="ARBA00009045"/>
    </source>
</evidence>
<dbReference type="InterPro" id="IPR023393">
    <property type="entry name" value="START-like_dom_sf"/>
</dbReference>
<dbReference type="InterPro" id="IPR022764">
    <property type="entry name" value="Peptidase_S54_rhomboid_dom"/>
</dbReference>
<proteinExistence type="inferred from homology"/>
<evidence type="ECO:0000256" key="7">
    <source>
        <dbReference type="SAM" id="Phobius"/>
    </source>
</evidence>
<dbReference type="Gene3D" id="1.20.1540.10">
    <property type="entry name" value="Rhomboid-like"/>
    <property type="match status" value="1"/>
</dbReference>
<keyword evidence="11" id="KW-1185">Reference proteome</keyword>
<feature type="transmembrane region" description="Helical" evidence="7">
    <location>
        <begin position="249"/>
        <end position="266"/>
    </location>
</feature>
<dbReference type="AlphaFoldDB" id="A0AAW1TBZ2"/>
<feature type="transmembrane region" description="Helical" evidence="7">
    <location>
        <begin position="303"/>
        <end position="321"/>
    </location>
</feature>
<gene>
    <name evidence="10" type="ORF">WJX84_003696</name>
</gene>
<evidence type="ECO:0000313" key="10">
    <source>
        <dbReference type="EMBL" id="KAK9866222.1"/>
    </source>
</evidence>
<dbReference type="Gene3D" id="3.30.530.20">
    <property type="match status" value="1"/>
</dbReference>
<comment type="similarity">
    <text evidence="2">Belongs to the peptidase S54 family.</text>
</comment>
<comment type="caution">
    <text evidence="10">The sequence shown here is derived from an EMBL/GenBank/DDBJ whole genome shotgun (WGS) entry which is preliminary data.</text>
</comment>
<evidence type="ECO:0008006" key="12">
    <source>
        <dbReference type="Google" id="ProtNLM"/>
    </source>
</evidence>
<evidence type="ECO:0000256" key="4">
    <source>
        <dbReference type="ARBA" id="ARBA00022801"/>
    </source>
</evidence>
<evidence type="ECO:0000256" key="3">
    <source>
        <dbReference type="ARBA" id="ARBA00022692"/>
    </source>
</evidence>
<dbReference type="SUPFAM" id="SSF55961">
    <property type="entry name" value="Bet v1-like"/>
    <property type="match status" value="1"/>
</dbReference>
<keyword evidence="6 7" id="KW-0472">Membrane</keyword>
<evidence type="ECO:0000256" key="6">
    <source>
        <dbReference type="ARBA" id="ARBA00023136"/>
    </source>
</evidence>
<dbReference type="InterPro" id="IPR005031">
    <property type="entry name" value="COQ10_START"/>
</dbReference>
<evidence type="ECO:0000259" key="9">
    <source>
        <dbReference type="Pfam" id="PF03364"/>
    </source>
</evidence>
<dbReference type="EMBL" id="JALJOV010000178">
    <property type="protein sequence ID" value="KAK9866222.1"/>
    <property type="molecule type" value="Genomic_DNA"/>
</dbReference>
<dbReference type="PANTHER" id="PTHR43731">
    <property type="entry name" value="RHOMBOID PROTEASE"/>
    <property type="match status" value="1"/>
</dbReference>
<reference evidence="10 11" key="1">
    <citation type="journal article" date="2024" name="Nat. Commun.">
        <title>Phylogenomics reveals the evolutionary origins of lichenization in chlorophyte algae.</title>
        <authorList>
            <person name="Puginier C."/>
            <person name="Libourel C."/>
            <person name="Otte J."/>
            <person name="Skaloud P."/>
            <person name="Haon M."/>
            <person name="Grisel S."/>
            <person name="Petersen M."/>
            <person name="Berrin J.G."/>
            <person name="Delaux P.M."/>
            <person name="Dal Grande F."/>
            <person name="Keller J."/>
        </authorList>
    </citation>
    <scope>NUCLEOTIDE SEQUENCE [LARGE SCALE GENOMIC DNA]</scope>
    <source>
        <strain evidence="10 11">SAG 2523</strain>
    </source>
</reference>
<evidence type="ECO:0000259" key="8">
    <source>
        <dbReference type="Pfam" id="PF01694"/>
    </source>
</evidence>
<dbReference type="InterPro" id="IPR050925">
    <property type="entry name" value="Rhomboid_protease_S54"/>
</dbReference>
<dbReference type="GO" id="GO:0016020">
    <property type="term" value="C:membrane"/>
    <property type="evidence" value="ECO:0007669"/>
    <property type="project" value="UniProtKB-SubCell"/>
</dbReference>
<feature type="transmembrane region" description="Helical" evidence="7">
    <location>
        <begin position="433"/>
        <end position="450"/>
    </location>
</feature>
<dbReference type="SUPFAM" id="SSF144091">
    <property type="entry name" value="Rhomboid-like"/>
    <property type="match status" value="1"/>
</dbReference>
<evidence type="ECO:0000256" key="1">
    <source>
        <dbReference type="ARBA" id="ARBA00004141"/>
    </source>
</evidence>
<feature type="transmembrane region" description="Helical" evidence="7">
    <location>
        <begin position="398"/>
        <end position="418"/>
    </location>
</feature>
<keyword evidence="4" id="KW-0378">Hydrolase</keyword>
<feature type="domain" description="Peptidase S54 rhomboid" evidence="8">
    <location>
        <begin position="285"/>
        <end position="450"/>
    </location>
</feature>
<dbReference type="Proteomes" id="UP001485043">
    <property type="component" value="Unassembled WGS sequence"/>
</dbReference>
<name>A0AAW1TBZ2_9CHLO</name>
<comment type="subcellular location">
    <subcellularLocation>
        <location evidence="1">Membrane</location>
        <topology evidence="1">Multi-pass membrane protein</topology>
    </subcellularLocation>
</comment>
<dbReference type="GO" id="GO:0004252">
    <property type="term" value="F:serine-type endopeptidase activity"/>
    <property type="evidence" value="ECO:0007669"/>
    <property type="project" value="InterPro"/>
</dbReference>
<keyword evidence="3 7" id="KW-0812">Transmembrane</keyword>
<protein>
    <recommendedName>
        <fullName evidence="12">Peptidase S54 rhomboid domain-containing protein</fullName>
    </recommendedName>
</protein>
<dbReference type="Pfam" id="PF01694">
    <property type="entry name" value="Rhomboid"/>
    <property type="match status" value="1"/>
</dbReference>
<dbReference type="PANTHER" id="PTHR43731:SF14">
    <property type="entry name" value="PRESENILIN-ASSOCIATED RHOMBOID-LIKE PROTEIN, MITOCHONDRIAL"/>
    <property type="match status" value="1"/>
</dbReference>
<evidence type="ECO:0000256" key="5">
    <source>
        <dbReference type="ARBA" id="ARBA00022989"/>
    </source>
</evidence>
<sequence length="457" mass="50881">MSLPLQTPQRDTCQCQQLFSSRCWKPLSDRKPLRAQRKHCRSVSSAAFTPVSDGALHVKPASAKGGKFTVRGSLETGCHPDVIYQTLIDYQNLPKVFKNLDACRSWTEQGQTRLLQVCRWEFLIFSGTFETTLSVSEHPDEGRLVFGLLESAFMRNFHVCWQLKPLQDGRTLVQHELTVDPIVDPPPAFRGYAEKIFFRQVSSTWPGGAQTQVWTKPRVVIPPSFWLPRSRSYYSYGYQRPMGSDPQKVIWGLIGANVAGFLWWRVDPRFMTRHAVVSYSSLAEGRFWTLIMAAFSHHDGYHLFANMFTFYFFASTIPHLYGSKALVGLYLIGGIVGNLAHVGWATFQAQQGMPRGGSRMERYGLESRRRASSAALGASGAINSVVIAQICLFPSQTVLLYGILPMPAAVFGLLWIAGDVTGMLGGSGSNTSFAGHLGGAVVGVMFHVLARRGFIRR</sequence>
<evidence type="ECO:0000313" key="11">
    <source>
        <dbReference type="Proteomes" id="UP001485043"/>
    </source>
</evidence>
<organism evidence="10 11">
    <name type="scientific">Apatococcus fuscideae</name>
    <dbReference type="NCBI Taxonomy" id="2026836"/>
    <lineage>
        <taxon>Eukaryota</taxon>
        <taxon>Viridiplantae</taxon>
        <taxon>Chlorophyta</taxon>
        <taxon>core chlorophytes</taxon>
        <taxon>Trebouxiophyceae</taxon>
        <taxon>Chlorellales</taxon>
        <taxon>Chlorellaceae</taxon>
        <taxon>Apatococcus</taxon>
    </lineage>
</organism>
<feature type="domain" description="Coenzyme Q-binding protein COQ10 START" evidence="9">
    <location>
        <begin position="80"/>
        <end position="192"/>
    </location>
</feature>